<dbReference type="AlphaFoldDB" id="A0A1D8N5G1"/>
<proteinExistence type="predicted"/>
<accession>A0A1D8N5G1</accession>
<organism evidence="2 3">
    <name type="scientific">Yarrowia lipolytica</name>
    <name type="common">Candida lipolytica</name>
    <dbReference type="NCBI Taxonomy" id="4952"/>
    <lineage>
        <taxon>Eukaryota</taxon>
        <taxon>Fungi</taxon>
        <taxon>Dikarya</taxon>
        <taxon>Ascomycota</taxon>
        <taxon>Saccharomycotina</taxon>
        <taxon>Dipodascomycetes</taxon>
        <taxon>Dipodascales</taxon>
        <taxon>Dipodascales incertae sedis</taxon>
        <taxon>Yarrowia</taxon>
    </lineage>
</organism>
<gene>
    <name evidence="2" type="ORF">YALI1_A20242g</name>
</gene>
<feature type="region of interest" description="Disordered" evidence="1">
    <location>
        <begin position="57"/>
        <end position="76"/>
    </location>
</feature>
<dbReference type="Proteomes" id="UP000182444">
    <property type="component" value="Chromosome 1A"/>
</dbReference>
<dbReference type="VEuPathDB" id="FungiDB:YALI1_A20242g"/>
<evidence type="ECO:0000256" key="1">
    <source>
        <dbReference type="SAM" id="MobiDB-lite"/>
    </source>
</evidence>
<evidence type="ECO:0000313" key="3">
    <source>
        <dbReference type="Proteomes" id="UP000182444"/>
    </source>
</evidence>
<dbReference type="GeneID" id="94582542"/>
<dbReference type="RefSeq" id="XP_068137978.1">
    <property type="nucleotide sequence ID" value="XM_068281877.1"/>
</dbReference>
<reference evidence="2 3" key="1">
    <citation type="journal article" date="2016" name="PLoS ONE">
        <title>Sequence Assembly of Yarrowia lipolytica Strain W29/CLIB89 Shows Transposable Element Diversity.</title>
        <authorList>
            <person name="Magnan C."/>
            <person name="Yu J."/>
            <person name="Chang I."/>
            <person name="Jahn E."/>
            <person name="Kanomata Y."/>
            <person name="Wu J."/>
            <person name="Zeller M."/>
            <person name="Oakes M."/>
            <person name="Baldi P."/>
            <person name="Sandmeyer S."/>
        </authorList>
    </citation>
    <scope>NUCLEOTIDE SEQUENCE [LARGE SCALE GENOMIC DNA]</scope>
    <source>
        <strain evidence="3">CLIB89(W29)</strain>
    </source>
</reference>
<name>A0A1D8N5G1_YARLL</name>
<dbReference type="EMBL" id="CP017553">
    <property type="protein sequence ID" value="AOW00878.1"/>
    <property type="molecule type" value="Genomic_DNA"/>
</dbReference>
<protein>
    <submittedName>
        <fullName evidence="2">Uncharacterized protein</fullName>
    </submittedName>
</protein>
<sequence>MTNVTEIVSTTYCKQGICGHTVVIWTTKVPVIHTWLFLVRFETESFKITGSGVTQTKSKPTQALSRKPVDTGSDSVITASSTTTSAALSTNTDIPEPRPTNSVEILLTTQTLVESGATTTFTGTIVLTRTIDTSSTPQAKVPQIDSVPTTVAQANTGSKLMARLQLVLLPLLMM</sequence>
<evidence type="ECO:0000313" key="2">
    <source>
        <dbReference type="EMBL" id="AOW00878.1"/>
    </source>
</evidence>